<evidence type="ECO:0000256" key="1">
    <source>
        <dbReference type="SAM" id="MobiDB-lite"/>
    </source>
</evidence>
<accession>A0ABQ5P1T1</accession>
<dbReference type="EMBL" id="BSBI01000008">
    <property type="protein sequence ID" value="GLF96568.1"/>
    <property type="molecule type" value="Genomic_DNA"/>
</dbReference>
<organism evidence="2 3">
    <name type="scientific">Streptomyces yaizuensis</name>
    <dbReference type="NCBI Taxonomy" id="2989713"/>
    <lineage>
        <taxon>Bacteria</taxon>
        <taxon>Bacillati</taxon>
        <taxon>Actinomycetota</taxon>
        <taxon>Actinomycetes</taxon>
        <taxon>Kitasatosporales</taxon>
        <taxon>Streptomycetaceae</taxon>
        <taxon>Streptomyces</taxon>
    </lineage>
</organism>
<sequence length="63" mass="6023">MFESSVVRAAGKTGAVLVVMSAVVMGTAICIPSSATAVPSAAENRPVAGDDGNGTPAAADGFA</sequence>
<comment type="caution">
    <text evidence="2">The sequence shown here is derived from an EMBL/GenBank/DDBJ whole genome shotgun (WGS) entry which is preliminary data.</text>
</comment>
<evidence type="ECO:0000313" key="2">
    <source>
        <dbReference type="EMBL" id="GLF96568.1"/>
    </source>
</evidence>
<keyword evidence="3" id="KW-1185">Reference proteome</keyword>
<gene>
    <name evidence="2" type="ORF">SYYSPA8_19745</name>
</gene>
<dbReference type="Proteomes" id="UP001291653">
    <property type="component" value="Unassembled WGS sequence"/>
</dbReference>
<dbReference type="RefSeq" id="WP_323448601.1">
    <property type="nucleotide sequence ID" value="NZ_BSBI01000008.1"/>
</dbReference>
<protein>
    <submittedName>
        <fullName evidence="2">Uncharacterized protein</fullName>
    </submittedName>
</protein>
<feature type="region of interest" description="Disordered" evidence="1">
    <location>
        <begin position="37"/>
        <end position="63"/>
    </location>
</feature>
<name>A0ABQ5P1T1_9ACTN</name>
<proteinExistence type="predicted"/>
<evidence type="ECO:0000313" key="3">
    <source>
        <dbReference type="Proteomes" id="UP001291653"/>
    </source>
</evidence>
<reference evidence="2 3" key="1">
    <citation type="submission" date="2022-10" db="EMBL/GenBank/DDBJ databases">
        <title>Draft genome sequence of Streptomyces sp. YSPA8.</title>
        <authorList>
            <person name="Moriuchi R."/>
            <person name="Dohra H."/>
            <person name="Yamamura H."/>
            <person name="Kodani S."/>
        </authorList>
    </citation>
    <scope>NUCLEOTIDE SEQUENCE [LARGE SCALE GENOMIC DNA]</scope>
    <source>
        <strain evidence="2 3">YSPA8</strain>
    </source>
</reference>